<keyword evidence="2" id="KW-1185">Reference proteome</keyword>
<accession>A0A8K0R8N3</accession>
<sequence length="137" mass="14865">MILTATTGNELVVVLLFTVKSGSLPPYEWVHVVALALCALWDGNYNPKGLPTSLLNHTTLLSPLTTHQLLSSPRASATTARCLVRLTSRFTSASLPHNSDNIGGQSTNNCGNHGKVSLPSIFRIYEVVLLLLRRQNT</sequence>
<proteinExistence type="predicted"/>
<gene>
    <name evidence="1" type="ORF">FB567DRAFT_519502</name>
</gene>
<dbReference type="AlphaFoldDB" id="A0A8K0R8N3"/>
<protein>
    <submittedName>
        <fullName evidence="1">Uncharacterized protein</fullName>
    </submittedName>
</protein>
<reference evidence="1" key="1">
    <citation type="journal article" date="2021" name="Nat. Commun.">
        <title>Genetic determinants of endophytism in the Arabidopsis root mycobiome.</title>
        <authorList>
            <person name="Mesny F."/>
            <person name="Miyauchi S."/>
            <person name="Thiergart T."/>
            <person name="Pickel B."/>
            <person name="Atanasova L."/>
            <person name="Karlsson M."/>
            <person name="Huettel B."/>
            <person name="Barry K.W."/>
            <person name="Haridas S."/>
            <person name="Chen C."/>
            <person name="Bauer D."/>
            <person name="Andreopoulos W."/>
            <person name="Pangilinan J."/>
            <person name="LaButti K."/>
            <person name="Riley R."/>
            <person name="Lipzen A."/>
            <person name="Clum A."/>
            <person name="Drula E."/>
            <person name="Henrissat B."/>
            <person name="Kohler A."/>
            <person name="Grigoriev I.V."/>
            <person name="Martin F.M."/>
            <person name="Hacquard S."/>
        </authorList>
    </citation>
    <scope>NUCLEOTIDE SEQUENCE</scope>
    <source>
        <strain evidence="1">MPI-SDFR-AT-0120</strain>
    </source>
</reference>
<evidence type="ECO:0000313" key="2">
    <source>
        <dbReference type="Proteomes" id="UP000813461"/>
    </source>
</evidence>
<dbReference type="EMBL" id="JAGMVJ010000005">
    <property type="protein sequence ID" value="KAH7090289.1"/>
    <property type="molecule type" value="Genomic_DNA"/>
</dbReference>
<evidence type="ECO:0000313" key="1">
    <source>
        <dbReference type="EMBL" id="KAH7090289.1"/>
    </source>
</evidence>
<dbReference type="Proteomes" id="UP000813461">
    <property type="component" value="Unassembled WGS sequence"/>
</dbReference>
<name>A0A8K0R8N3_9PLEO</name>
<organism evidence="1 2">
    <name type="scientific">Paraphoma chrysanthemicola</name>
    <dbReference type="NCBI Taxonomy" id="798071"/>
    <lineage>
        <taxon>Eukaryota</taxon>
        <taxon>Fungi</taxon>
        <taxon>Dikarya</taxon>
        <taxon>Ascomycota</taxon>
        <taxon>Pezizomycotina</taxon>
        <taxon>Dothideomycetes</taxon>
        <taxon>Pleosporomycetidae</taxon>
        <taxon>Pleosporales</taxon>
        <taxon>Pleosporineae</taxon>
        <taxon>Phaeosphaeriaceae</taxon>
        <taxon>Paraphoma</taxon>
    </lineage>
</organism>
<comment type="caution">
    <text evidence="1">The sequence shown here is derived from an EMBL/GenBank/DDBJ whole genome shotgun (WGS) entry which is preliminary data.</text>
</comment>